<dbReference type="AlphaFoldDB" id="A0AA90UDE2"/>
<comment type="similarity">
    <text evidence="1 5">Belongs to the glycosyl hydrolase 27 family.</text>
</comment>
<name>A0AA90UDE2_9BACT</name>
<evidence type="ECO:0000313" key="8">
    <source>
        <dbReference type="EMBL" id="MQN11740.1"/>
    </source>
</evidence>
<protein>
    <recommendedName>
        <fullName evidence="5">Alpha-galactosidase</fullName>
        <ecNumber evidence="5">3.2.1.22</ecNumber>
    </recommendedName>
    <alternativeName>
        <fullName evidence="5">Melibiase</fullName>
    </alternativeName>
</protein>
<reference evidence="8" key="2">
    <citation type="submission" date="2022-12" db="EMBL/GenBank/DDBJ databases">
        <title>Distinct polysaccharide growth profiles of human intestinal Prevotella copri isolates.</title>
        <authorList>
            <person name="Fehlner-Peach H."/>
            <person name="Magnabosco C."/>
            <person name="Raghavan V."/>
            <person name="Scher J.U."/>
            <person name="Tett A."/>
            <person name="Cox L.M."/>
            <person name="Gottsegen C."/>
            <person name="Watters A."/>
            <person name="Wiltshire- Gordon J.D."/>
            <person name="Segata N."/>
            <person name="Bonneau R."/>
            <person name="Littman D.R."/>
        </authorList>
    </citation>
    <scope>NUCLEOTIDE SEQUENCE</scope>
    <source>
        <strain evidence="8">IAQ1179</strain>
    </source>
</reference>
<keyword evidence="5" id="KW-1015">Disulfide bond</keyword>
<dbReference type="InterPro" id="IPR041233">
    <property type="entry name" value="Melibiase_C"/>
</dbReference>
<feature type="chain" id="PRO_5041630949" description="Alpha-galactosidase" evidence="6">
    <location>
        <begin position="22"/>
        <end position="448"/>
    </location>
</feature>
<evidence type="ECO:0000313" key="10">
    <source>
        <dbReference type="Proteomes" id="UP000405805"/>
    </source>
</evidence>
<dbReference type="GO" id="GO:0005975">
    <property type="term" value="P:carbohydrate metabolic process"/>
    <property type="evidence" value="ECO:0007669"/>
    <property type="project" value="InterPro"/>
</dbReference>
<comment type="caution">
    <text evidence="8">The sequence shown here is derived from an EMBL/GenBank/DDBJ whole genome shotgun (WGS) entry which is preliminary data.</text>
</comment>
<evidence type="ECO:0000259" key="7">
    <source>
        <dbReference type="Pfam" id="PF17801"/>
    </source>
</evidence>
<dbReference type="Gene3D" id="2.60.40.1180">
    <property type="entry name" value="Golgi alpha-mannosidase II"/>
    <property type="match status" value="1"/>
</dbReference>
<dbReference type="Proteomes" id="UP000405805">
    <property type="component" value="Unassembled WGS sequence"/>
</dbReference>
<dbReference type="GO" id="GO:0004557">
    <property type="term" value="F:alpha-galactosidase activity"/>
    <property type="evidence" value="ECO:0007669"/>
    <property type="project" value="UniProtKB-EC"/>
</dbReference>
<dbReference type="CDD" id="cd14792">
    <property type="entry name" value="GH27"/>
    <property type="match status" value="1"/>
</dbReference>
<keyword evidence="4 5" id="KW-0326">Glycosidase</keyword>
<dbReference type="PRINTS" id="PR00740">
    <property type="entry name" value="GLHYDRLASE27"/>
</dbReference>
<evidence type="ECO:0000313" key="9">
    <source>
        <dbReference type="EMBL" id="MQO11083.1"/>
    </source>
</evidence>
<evidence type="ECO:0000256" key="2">
    <source>
        <dbReference type="ARBA" id="ARBA00022729"/>
    </source>
</evidence>
<gene>
    <name evidence="9" type="ORF">F7D57_15520</name>
    <name evidence="8" type="ORF">F7D95_02645</name>
</gene>
<dbReference type="Gene3D" id="3.20.20.70">
    <property type="entry name" value="Aldolase class I"/>
    <property type="match status" value="1"/>
</dbReference>
<dbReference type="PANTHER" id="PTHR11452:SF42">
    <property type="entry name" value="ALPHA-GALACTOSIDASE"/>
    <property type="match status" value="1"/>
</dbReference>
<proteinExistence type="inferred from homology"/>
<reference evidence="10 11" key="1">
    <citation type="submission" date="2019-09" db="EMBL/GenBank/DDBJ databases">
        <title>Distinct polysaccharide growth profiles of human intestinal Prevotella copri isolates.</title>
        <authorList>
            <person name="Fehlner-Peach H."/>
            <person name="Magnabosco C."/>
            <person name="Raghavan V."/>
            <person name="Scher J.U."/>
            <person name="Tett A."/>
            <person name="Cox L.M."/>
            <person name="Gottsegen C."/>
            <person name="Watters A."/>
            <person name="Wiltshire- Gordon J.D."/>
            <person name="Segata N."/>
            <person name="Bonneau R."/>
            <person name="Littman D.R."/>
        </authorList>
    </citation>
    <scope>NUCLEOTIDE SEQUENCE [LARGE SCALE GENOMIC DNA]</scope>
    <source>
        <strain evidence="10">iA624</strain>
        <strain evidence="9">IA624</strain>
        <strain evidence="11">iAQ1179</strain>
    </source>
</reference>
<evidence type="ECO:0000256" key="6">
    <source>
        <dbReference type="SAM" id="SignalP"/>
    </source>
</evidence>
<dbReference type="EC" id="3.2.1.22" evidence="5"/>
<dbReference type="Proteomes" id="UP000442105">
    <property type="component" value="Unassembled WGS sequence"/>
</dbReference>
<evidence type="ECO:0000256" key="5">
    <source>
        <dbReference type="RuleBase" id="RU361168"/>
    </source>
</evidence>
<dbReference type="Pfam" id="PF16499">
    <property type="entry name" value="Melibiase_2"/>
    <property type="match status" value="2"/>
</dbReference>
<accession>A0AA90UDE2</accession>
<dbReference type="InterPro" id="IPR013780">
    <property type="entry name" value="Glyco_hydro_b"/>
</dbReference>
<feature type="domain" description="Alpha galactosidase C-terminal" evidence="7">
    <location>
        <begin position="374"/>
        <end position="447"/>
    </location>
</feature>
<comment type="catalytic activity">
    <reaction evidence="5">
        <text>Hydrolysis of terminal, non-reducing alpha-D-galactose residues in alpha-D-galactosides, including galactose oligosaccharides, galactomannans and galactolipids.</text>
        <dbReference type="EC" id="3.2.1.22"/>
    </reaction>
</comment>
<dbReference type="EMBL" id="VZCW01000053">
    <property type="protein sequence ID" value="MQN11740.1"/>
    <property type="molecule type" value="Genomic_DNA"/>
</dbReference>
<evidence type="ECO:0000256" key="3">
    <source>
        <dbReference type="ARBA" id="ARBA00022801"/>
    </source>
</evidence>
<sequence>MKKTVITLVSLFMVLVNSVCAQEKQSFREWAQTPPMGWNSWDCYGPTVTEKETRANADFMAENLKQHGWEYVVVDIRWFIANDKAGGYNESNPVYVIDNYGRYQPAENRFPSSSNGKGFKALADYVHGKGLKFGIHIMRGIPKVAVMRHLPIKGTNGITADQIYSEEGRCKWLKDNYTVDASKPGAQEYYNSIFEMYAEWGVDFIKIDDLSAPDYHQPEIDMIRKAIDRTGRPIVLSTSPGETPVAAAKHVDSHANMWRMVNDVWDVWKDFTHLVKVAHDWYPYIGEGTWPDCDMIPLGHIAIRGERGEDRMTRLTKDEQYSLMTFFCIFRSPLMYGGDLPSIDPFTLSLLTNKGVLKMHRDGTNVKELFNNEQKLAVTSKDKNSGATYLAIFNLSDKIQKIQVPLSSMGIKGAKRATLLWSDKQVGKVKGKVSVTLNPHACTLYKLD</sequence>
<dbReference type="InterPro" id="IPR002241">
    <property type="entry name" value="Glyco_hydro_27"/>
</dbReference>
<dbReference type="EMBL" id="VZBP01000196">
    <property type="protein sequence ID" value="MQO11083.1"/>
    <property type="molecule type" value="Genomic_DNA"/>
</dbReference>
<evidence type="ECO:0000256" key="1">
    <source>
        <dbReference type="ARBA" id="ARBA00009743"/>
    </source>
</evidence>
<evidence type="ECO:0000256" key="4">
    <source>
        <dbReference type="ARBA" id="ARBA00023295"/>
    </source>
</evidence>
<dbReference type="SUPFAM" id="SSF51445">
    <property type="entry name" value="(Trans)glycosidases"/>
    <property type="match status" value="1"/>
</dbReference>
<dbReference type="InterPro" id="IPR013785">
    <property type="entry name" value="Aldolase_TIM"/>
</dbReference>
<evidence type="ECO:0000313" key="11">
    <source>
        <dbReference type="Proteomes" id="UP000442105"/>
    </source>
</evidence>
<dbReference type="SUPFAM" id="SSF51011">
    <property type="entry name" value="Glycosyl hydrolase domain"/>
    <property type="match status" value="1"/>
</dbReference>
<keyword evidence="2 6" id="KW-0732">Signal</keyword>
<organism evidence="8 11">
    <name type="scientific">Segatella copri</name>
    <dbReference type="NCBI Taxonomy" id="165179"/>
    <lineage>
        <taxon>Bacteria</taxon>
        <taxon>Pseudomonadati</taxon>
        <taxon>Bacteroidota</taxon>
        <taxon>Bacteroidia</taxon>
        <taxon>Bacteroidales</taxon>
        <taxon>Prevotellaceae</taxon>
        <taxon>Segatella</taxon>
    </lineage>
</organism>
<dbReference type="PANTHER" id="PTHR11452">
    <property type="entry name" value="ALPHA-GALACTOSIDASE/ALPHA-N-ACETYLGALACTOSAMINIDASE"/>
    <property type="match status" value="1"/>
</dbReference>
<feature type="signal peptide" evidence="6">
    <location>
        <begin position="1"/>
        <end position="21"/>
    </location>
</feature>
<dbReference type="InterPro" id="IPR017853">
    <property type="entry name" value="GH"/>
</dbReference>
<dbReference type="Pfam" id="PF17801">
    <property type="entry name" value="Melibiase_C"/>
    <property type="match status" value="1"/>
</dbReference>
<keyword evidence="3 5" id="KW-0378">Hydrolase</keyword>